<protein>
    <submittedName>
        <fullName evidence="2">Uncharacterized protein</fullName>
    </submittedName>
</protein>
<reference evidence="2 3" key="1">
    <citation type="journal article" date="2018" name="Front. Microbiol.">
        <title>Genome-Wide Analysis of Corynespora cassiicola Leaf Fall Disease Putative Effectors.</title>
        <authorList>
            <person name="Lopez D."/>
            <person name="Ribeiro S."/>
            <person name="Label P."/>
            <person name="Fumanal B."/>
            <person name="Venisse J.S."/>
            <person name="Kohler A."/>
            <person name="de Oliveira R.R."/>
            <person name="Labutti K."/>
            <person name="Lipzen A."/>
            <person name="Lail K."/>
            <person name="Bauer D."/>
            <person name="Ohm R.A."/>
            <person name="Barry K.W."/>
            <person name="Spatafora J."/>
            <person name="Grigoriev I.V."/>
            <person name="Martin F.M."/>
            <person name="Pujade-Renaud V."/>
        </authorList>
    </citation>
    <scope>NUCLEOTIDE SEQUENCE [LARGE SCALE GENOMIC DNA]</scope>
    <source>
        <strain evidence="2 3">Philippines</strain>
    </source>
</reference>
<accession>A0A2T2N4J4</accession>
<dbReference type="AlphaFoldDB" id="A0A2T2N4J4"/>
<gene>
    <name evidence="2" type="ORF">BS50DRAFT_208383</name>
</gene>
<evidence type="ECO:0000313" key="3">
    <source>
        <dbReference type="Proteomes" id="UP000240883"/>
    </source>
</evidence>
<evidence type="ECO:0000256" key="1">
    <source>
        <dbReference type="SAM" id="MobiDB-lite"/>
    </source>
</evidence>
<keyword evidence="3" id="KW-1185">Reference proteome</keyword>
<dbReference type="Proteomes" id="UP000240883">
    <property type="component" value="Unassembled WGS sequence"/>
</dbReference>
<evidence type="ECO:0000313" key="2">
    <source>
        <dbReference type="EMBL" id="PSN60367.1"/>
    </source>
</evidence>
<dbReference type="EMBL" id="KZ678149">
    <property type="protein sequence ID" value="PSN60367.1"/>
    <property type="molecule type" value="Genomic_DNA"/>
</dbReference>
<feature type="region of interest" description="Disordered" evidence="1">
    <location>
        <begin position="21"/>
        <end position="40"/>
    </location>
</feature>
<name>A0A2T2N4J4_CORCC</name>
<sequence>MDAPHELAFVQRLYHIRKSKIKNKAEAPHHTRSPRPVSGACGVPVSERGVASHVSTVPICSASYTCMRASGRNMGLPMGIRPSTQRKPQTWLWSALLHGRGRARDLRRDSAPILLCDFPRASFDSAQLGNTTRRHAWHDAEPKDVIAMGEGATGCDGSLSLTAAIGAMCEAGLQLPPSPAPDGGNSTGPT</sequence>
<proteinExistence type="predicted"/>
<organism evidence="2 3">
    <name type="scientific">Corynespora cassiicola Philippines</name>
    <dbReference type="NCBI Taxonomy" id="1448308"/>
    <lineage>
        <taxon>Eukaryota</taxon>
        <taxon>Fungi</taxon>
        <taxon>Dikarya</taxon>
        <taxon>Ascomycota</taxon>
        <taxon>Pezizomycotina</taxon>
        <taxon>Dothideomycetes</taxon>
        <taxon>Pleosporomycetidae</taxon>
        <taxon>Pleosporales</taxon>
        <taxon>Corynesporascaceae</taxon>
        <taxon>Corynespora</taxon>
    </lineage>
</organism>